<proteinExistence type="predicted"/>
<accession>A0A0M4LWI2</accession>
<protein>
    <submittedName>
        <fullName evidence="1">TPR repeat</fullName>
    </submittedName>
</protein>
<dbReference type="Gene3D" id="1.25.40.10">
    <property type="entry name" value="Tetratricopeptide repeat domain"/>
    <property type="match status" value="1"/>
</dbReference>
<evidence type="ECO:0000313" key="1">
    <source>
        <dbReference type="EMBL" id="ALE17691.1"/>
    </source>
</evidence>
<dbReference type="EMBL" id="CP012669">
    <property type="protein sequence ID" value="ALE17691.1"/>
    <property type="molecule type" value="Genomic_DNA"/>
</dbReference>
<dbReference type="AlphaFoldDB" id="A0A0M4LWI2"/>
<dbReference type="OrthoDB" id="7566477at2"/>
<dbReference type="SUPFAM" id="SSF48452">
    <property type="entry name" value="TPR-like"/>
    <property type="match status" value="1"/>
</dbReference>
<sequence length="283" mass="29647">MSINLLSLALPLLMQVGPDPSAGAIPGVPDELANRPARSVTPAADIDLSPWLTECLLIIDEDPARAHSRAQIRRTQTSGTDRVLANHCLGLASTRLELWSDAQTAFVAARDETPASEHAMRARFGAMAANSALGGGDAAAAIALLDRAGKDAEASASQELIAFVALDRGRALVALDRLEEAGAQLIAARDARPDDPEIRLLLATLLRRLGELDPAQTEIEAAATLAPTDPAIALEGGVIAILSGREEAARKSWNSVIALAPDSVEAGRAREYLAQLEEGPEAP</sequence>
<keyword evidence="2" id="KW-1185">Reference proteome</keyword>
<dbReference type="PATRIC" id="fig|361183.4.peg.2373"/>
<gene>
    <name evidence="1" type="ORF">AMC99_02416</name>
</gene>
<name>A0A0M4LWI2_9SPHN</name>
<dbReference type="RefSeq" id="WP_157058318.1">
    <property type="nucleotide sequence ID" value="NZ_CP012669.1"/>
</dbReference>
<dbReference type="KEGG" id="aep:AMC99_02416"/>
<dbReference type="Proteomes" id="UP000057938">
    <property type="component" value="Chromosome"/>
</dbReference>
<dbReference type="STRING" id="361183.AMC99_02416"/>
<dbReference type="InterPro" id="IPR011990">
    <property type="entry name" value="TPR-like_helical_dom_sf"/>
</dbReference>
<evidence type="ECO:0000313" key="2">
    <source>
        <dbReference type="Proteomes" id="UP000057938"/>
    </source>
</evidence>
<organism evidence="1 2">
    <name type="scientific">Altererythrobacter epoxidivorans</name>
    <dbReference type="NCBI Taxonomy" id="361183"/>
    <lineage>
        <taxon>Bacteria</taxon>
        <taxon>Pseudomonadati</taxon>
        <taxon>Pseudomonadota</taxon>
        <taxon>Alphaproteobacteria</taxon>
        <taxon>Sphingomonadales</taxon>
        <taxon>Erythrobacteraceae</taxon>
        <taxon>Altererythrobacter</taxon>
    </lineage>
</organism>
<reference evidence="1 2" key="1">
    <citation type="submission" date="2015-09" db="EMBL/GenBank/DDBJ databases">
        <title>Complete genome sequence of a benzo[a]pyrene-degrading bacterium Altererythrobacter epoxidivorans CGMCC 1.7731T.</title>
        <authorList>
            <person name="Li Z."/>
            <person name="Cheng H."/>
            <person name="Huo Y."/>
            <person name="Xu X."/>
        </authorList>
    </citation>
    <scope>NUCLEOTIDE SEQUENCE [LARGE SCALE GENOMIC DNA]</scope>
    <source>
        <strain evidence="1 2">CGMCC 1.7731</strain>
    </source>
</reference>